<dbReference type="PANTHER" id="PTHR45527">
    <property type="entry name" value="NONRIBOSOMAL PEPTIDE SYNTHETASE"/>
    <property type="match status" value="1"/>
</dbReference>
<dbReference type="PROSITE" id="PS50075">
    <property type="entry name" value="CARRIER"/>
    <property type="match status" value="2"/>
</dbReference>
<dbReference type="Gene3D" id="3.30.300.30">
    <property type="match status" value="2"/>
</dbReference>
<sequence>MTRTSALEDIVPLSPLQQGLLYLSTVAAPDDAARAAGAVEPDAYTVQSVLRLTGRVDEDTLRASAQALLDRHPALRTCFRPRKDGRTAGLVVRGVEALWRSVDLTGFAVDESERRLADLLDEDLRDWFDLARPPLIRWLFVRFGPDDVRLVLTAHHIVVDGWSTPILVRELLEIYAAGGTAAGLAPVRPFRDYLSWLDRQDHDAARALWRESLDGLTEPSLVAPPGATRATTPTVALAVDVPVELNDRLTGLARDAGVTLNTVLQTGWALLLSGLLGRDDIVFGATVSGRPPELTGVESMVGLFINTVPVRVRLDPRATVTELLRQVQLAQSRTVDHQYLGLAEVQRETGLGELFDTLTVFESYPVDRDALDRAERAGGVTIAAVEGRDATNYPLVLTAGVAETLVMTLDYRPGVFTADDAAALADRLVHILDTLAAAPDRPAAGLDLLTGAERGRVLGTWSVAPAAPADGTVAALPAPGEPGTLAVVCGAEERTFAELGANSARLARLLIELGVGPDVLVGLALPRSAATVEAILAVLAAGGAYLPLDPSYPADRLAHMVADARPGVVLTTGAVAAELGATLPGGGAHVVVLDDPDVQARLTALPAAAVTDADRRRPLRPGHTAYVVYTSGSTGLPKGVVVTHANLADFLAAQRETIMPSASGTRRVLLTYPFAFDSAVAALTWLLSGHTLHVLPDEHRSDTAFVVDYVRTHRIDHVDCVPVLMSGLLDAGLLDGDRHRPATVTVGGEAVGSALWQRLRAADDVEAYNCYGPTECTVDAAYTRIGGDTVTIGGPTPGTRLYVLDRWLRPAPPGVAGELYVAGGGLARGYLGQPGRTGERFVADPFTGDRMYRTGDIVRWLPDPVGTVRWLPDPVDTVRWLPDPIDTVRWSPDPIDTVRWSPDPVATARGALEYVGRADDQVKIRGFRVELGEVEAALGAVPGVDAAVVVAHTDARAVRRLVGYVTGTADPGAVRAAVAARLPDHLVPAVILPLPVLPTTANGKVDRKALPEPDFGALAGSGEPRTDTEAALCSAFAEVLGLDRVGIDDDFFTLGGDSIVSIQLVSRARTADVRITARQVFELRTVAALAAACDADTGDEQPARPVVAATGPVPLTPIVRETLDHGGDLRRFAQSRLLVAPAGLTEAHLVAAVAALLRTHPMLRSRLTVAGDNAEWIVPEDVPDPESVVRRVDAAGLDGPRWRALFETERARALAELDPAAGRMIRVLFLDAGPGAAGRVFVVVHHLVVDGVSWRILVPDLAAAVDQARRGTAPDLEPAGTSFRDWALGLTAAAASDRIAQSLPRWQQIAGTAEPRLGARPLDPARDTVATTRSREVRVPVAVAEKVLTTVPAAYRAGVADVLLTALALAVTSVRGGDGLRVHLEGHGRAEHVVPGADLSRTVGWFTTLYPAVLDVSGIDPHEALAGTAATGTALAQVKESLRALPEDGIGFGLLRRLAPEGTRNFPGYRSPEVMFNYLGRMTLGENTGQEWSTAPEAGALGGAVDPGTPLDHVLDVNAVTEDGPAGPEIVCEFTAAEVLDEETLTLVSRRWVEALTALARHADAPGAGGPTPSDLTYPGLTITELDSLTAELGPIDDIVPLTPLQRGMFFLAGLDGGTGTDVYSMQTVLDLRGDLDRDTLRRSAAALLHRHANLRTGFRTTAAGDPIGVVLRDPGLRWTDVALTPTPVTTPAPVAECHIASVGSTQCDIRPVEERSDELVAADRATRFDVAAAPLVRFTLVCLAPDRHRLIVAAHHLLLDGWSSPLLVQELFTLYGAGADPAALPAVRPFTDYLAWLGDRDTDDGLRRWSEALTGVEEPTLLAPAGSSLDATLPAELPVPVPAGLAARLQRRCRDLGVTVNTAVQTAWAVLLGARLDRTDVTFGAVVSGRVPDVPGIETMIGLFINTVPVRVALRPGEPTDDLLRRVQGEQNRLLDHQYVGLADIQRAVGVGELFDTLIVFESYPIDTDALARAQRSGGLDVTDVRGHDATNFPLVLVAGLDDELALTLEYQRALFTAGDADEIGRRLVHLLEQFAGDRPRRVAQLDVLGPAERGRWHELSSTAPAPSSGHGTVPALLAAQVARTPDATAVVCGDEHLTFAELGAASARLARRLIDEGVGPEALVGLALPRSAEMMVAICAVHAAGGAYVPMDPSYPAERLAHMAGDSRPRVVVTGGGVAHTLRPVLGAVPVLDLDDESVRADVAVRPAVPVTDRERTAPLRPEHPVYVIYTSGSTGLPKGVAVTHANLLGLFDSHRADLYVPTVAAAGRPSVGVGHAWSFGFDASWQPMLWLLDGHAVHVFDEDAMRDPEAMVGYVAAHALDFLEVTPSFLDRMVAAGLFDGEHRPATVGFGGEAVNPALWRRLRELTDGRAFNLYGPTECTVDSLVGQVTDADAPCLGRAVHGAAAYVLDRMLRPVPVGVAGELYVAGSGVARGYLGRPDLTGTRFLPDPFGPPGARMYRTGDVVRRVPAGDGRVTLEFLGRGDDQVKIRGFRVELGEVEAALTAVRGVRDAVAVAHTDDRGVCRLVGYVVPDGDVDPAAVRAVLAERVPDYLVPAAVLVLAAFPVTANGKVDRKALPEPDFGALAGSGEPRTAREAALAEVAAEVLGLDRVGIDDDFFALGGDSIVSIQFVSRARAAGLRLTARQVFELRTVAALAAVDEPAVPATVPAIAATGDVPITPIVWEALAWGGDLARFSQARLLVAPVGLTVDVLGTAVAALLDTHPMLRSRFVVTDGGPRWTVPEDAPDIETLVRRVEVGEVDAERWADRFAAEREIAYGALDPESGVMVQVIWFDFGPDRPGRVFVAVHHLVIDGVSWRILVPDLADAVEQAGRGETVALTPPGTSFRAWATGLAEAARSERVRTSLPAWQPAVEPPLGARPLDPVRDTVAALRSTHVRVPVPVTEDVLASGAVNDALLAALAVAVASVRGGDVVRVELEGHGREEQIVPGSDVARTVGWFTSMFPVALNLSGIDPGDALAEAAAAHAVRTRVTEALKAVPDNGIGFGLLHRLAPDPAFDRYRRPQVVFNYLGRMTLGEDTGAPWSGAPEAVALGGSVDPATPLDHVLHVDAVVEDTAEGPVLDCEFAAPAEVLDEHTVDLVARRWVQALAAAARIPEPVAPEKE</sequence>
<evidence type="ECO:0000256" key="3">
    <source>
        <dbReference type="ARBA" id="ARBA00022450"/>
    </source>
</evidence>
<dbReference type="OrthoDB" id="4501954at2"/>
<dbReference type="GO" id="GO:0044550">
    <property type="term" value="P:secondary metabolite biosynthetic process"/>
    <property type="evidence" value="ECO:0007669"/>
    <property type="project" value="TreeGrafter"/>
</dbReference>
<dbReference type="eggNOG" id="COG1020">
    <property type="taxonomic scope" value="Bacteria"/>
</dbReference>
<evidence type="ECO:0000259" key="7">
    <source>
        <dbReference type="PROSITE" id="PS50075"/>
    </source>
</evidence>
<dbReference type="InterPro" id="IPR025110">
    <property type="entry name" value="AMP-bd_C"/>
</dbReference>
<dbReference type="PROSITE" id="PS00012">
    <property type="entry name" value="PHOSPHOPANTETHEINE"/>
    <property type="match status" value="1"/>
</dbReference>
<feature type="domain" description="Carrier" evidence="7">
    <location>
        <begin position="1023"/>
        <end position="1097"/>
    </location>
</feature>
<keyword evidence="4" id="KW-0597">Phosphoprotein</keyword>
<dbReference type="FunFam" id="3.30.300.30:FF:000010">
    <property type="entry name" value="Enterobactin synthetase component F"/>
    <property type="match status" value="1"/>
</dbReference>
<accession>A0A098BRE7</accession>
<dbReference type="InterPro" id="IPR036736">
    <property type="entry name" value="ACP-like_sf"/>
</dbReference>
<dbReference type="InterPro" id="IPR020845">
    <property type="entry name" value="AMP-binding_CS"/>
</dbReference>
<dbReference type="SUPFAM" id="SSF47336">
    <property type="entry name" value="ACP-like"/>
    <property type="match status" value="2"/>
</dbReference>
<dbReference type="Pfam" id="PF13193">
    <property type="entry name" value="AMP-binding_C"/>
    <property type="match status" value="2"/>
</dbReference>
<proteinExistence type="inferred from homology"/>
<keyword evidence="5" id="KW-0677">Repeat</keyword>
<protein>
    <submittedName>
        <fullName evidence="8">Non-ribosomal peptide synthetase</fullName>
    </submittedName>
</protein>
<dbReference type="CDD" id="cd05930">
    <property type="entry name" value="A_NRPS"/>
    <property type="match status" value="2"/>
</dbReference>
<dbReference type="Pfam" id="PF00550">
    <property type="entry name" value="PP-binding"/>
    <property type="match status" value="2"/>
</dbReference>
<dbReference type="InterPro" id="IPR000873">
    <property type="entry name" value="AMP-dep_synth/lig_dom"/>
</dbReference>
<dbReference type="Gene3D" id="3.30.559.10">
    <property type="entry name" value="Chloramphenicol acetyltransferase-like domain"/>
    <property type="match status" value="4"/>
</dbReference>
<evidence type="ECO:0000313" key="8">
    <source>
        <dbReference type="EMBL" id="CDZ90802.1"/>
    </source>
</evidence>
<dbReference type="SUPFAM" id="SSF52777">
    <property type="entry name" value="CoA-dependent acyltransferases"/>
    <property type="match status" value="8"/>
</dbReference>
<dbReference type="InterPro" id="IPR009081">
    <property type="entry name" value="PP-bd_ACP"/>
</dbReference>
<organism evidence="8 9">
    <name type="scientific">Rhodococcus ruber</name>
    <dbReference type="NCBI Taxonomy" id="1830"/>
    <lineage>
        <taxon>Bacteria</taxon>
        <taxon>Bacillati</taxon>
        <taxon>Actinomycetota</taxon>
        <taxon>Actinomycetes</taxon>
        <taxon>Mycobacteriales</taxon>
        <taxon>Nocardiaceae</taxon>
        <taxon>Rhodococcus</taxon>
    </lineage>
</organism>
<name>A0A098BRE7_9NOCA</name>
<dbReference type="GO" id="GO:0005737">
    <property type="term" value="C:cytoplasm"/>
    <property type="evidence" value="ECO:0007669"/>
    <property type="project" value="TreeGrafter"/>
</dbReference>
<dbReference type="UniPathway" id="UPA00011"/>
<dbReference type="NCBIfam" id="TIGR01720">
    <property type="entry name" value="NRPS-para261"/>
    <property type="match status" value="1"/>
</dbReference>
<dbReference type="InterPro" id="IPR045851">
    <property type="entry name" value="AMP-bd_C_sf"/>
</dbReference>
<comment type="cofactor">
    <cofactor evidence="1">
        <name>pantetheine 4'-phosphate</name>
        <dbReference type="ChEBI" id="CHEBI:47942"/>
    </cofactor>
</comment>
<dbReference type="GO" id="GO:0043041">
    <property type="term" value="P:amino acid activation for nonribosomal peptide biosynthetic process"/>
    <property type="evidence" value="ECO:0007669"/>
    <property type="project" value="TreeGrafter"/>
</dbReference>
<dbReference type="InterPro" id="IPR010071">
    <property type="entry name" value="AA_adenyl_dom"/>
</dbReference>
<evidence type="ECO:0000256" key="5">
    <source>
        <dbReference type="ARBA" id="ARBA00022737"/>
    </source>
</evidence>
<dbReference type="InterPro" id="IPR023213">
    <property type="entry name" value="CAT-like_dom_sf"/>
</dbReference>
<evidence type="ECO:0000256" key="1">
    <source>
        <dbReference type="ARBA" id="ARBA00001957"/>
    </source>
</evidence>
<dbReference type="Pfam" id="PF00501">
    <property type="entry name" value="AMP-binding"/>
    <property type="match status" value="2"/>
</dbReference>
<keyword evidence="6" id="KW-0045">Antibiotic biosynthesis</keyword>
<dbReference type="InterPro" id="IPR001242">
    <property type="entry name" value="Condensation_dom"/>
</dbReference>
<dbReference type="InterPro" id="IPR020806">
    <property type="entry name" value="PKS_PP-bd"/>
</dbReference>
<evidence type="ECO:0000256" key="2">
    <source>
        <dbReference type="ARBA" id="ARBA00006432"/>
    </source>
</evidence>
<dbReference type="EMBL" id="CCSD01000089">
    <property type="protein sequence ID" value="CDZ90802.1"/>
    <property type="molecule type" value="Genomic_DNA"/>
</dbReference>
<dbReference type="NCBIfam" id="TIGR01733">
    <property type="entry name" value="AA-adenyl-dom"/>
    <property type="match status" value="1"/>
</dbReference>
<dbReference type="Pfam" id="PF00668">
    <property type="entry name" value="Condensation"/>
    <property type="match status" value="4"/>
</dbReference>
<dbReference type="CDD" id="cd19543">
    <property type="entry name" value="DCL_NRPS"/>
    <property type="match status" value="2"/>
</dbReference>
<evidence type="ECO:0000256" key="4">
    <source>
        <dbReference type="ARBA" id="ARBA00022553"/>
    </source>
</evidence>
<dbReference type="GO" id="GO:0003824">
    <property type="term" value="F:catalytic activity"/>
    <property type="evidence" value="ECO:0007669"/>
    <property type="project" value="InterPro"/>
</dbReference>
<dbReference type="Gene3D" id="1.10.1200.10">
    <property type="entry name" value="ACP-like"/>
    <property type="match status" value="2"/>
</dbReference>
<dbReference type="Gene3D" id="3.30.559.30">
    <property type="entry name" value="Nonribosomal peptide synthetase, condensation domain"/>
    <property type="match status" value="4"/>
</dbReference>
<dbReference type="GO" id="GO:0017000">
    <property type="term" value="P:antibiotic biosynthetic process"/>
    <property type="evidence" value="ECO:0007669"/>
    <property type="project" value="UniProtKB-KW"/>
</dbReference>
<keyword evidence="3" id="KW-0596">Phosphopantetheine</keyword>
<evidence type="ECO:0000256" key="6">
    <source>
        <dbReference type="ARBA" id="ARBA00023194"/>
    </source>
</evidence>
<dbReference type="SUPFAM" id="SSF56801">
    <property type="entry name" value="Acetyl-CoA synthetase-like"/>
    <property type="match status" value="2"/>
</dbReference>
<comment type="similarity">
    <text evidence="2">Belongs to the ATP-dependent AMP-binding enzyme family.</text>
</comment>
<dbReference type="InterPro" id="IPR010060">
    <property type="entry name" value="NRPS_synth"/>
</dbReference>
<dbReference type="Proteomes" id="UP000042997">
    <property type="component" value="Unassembled WGS sequence"/>
</dbReference>
<dbReference type="Gene3D" id="2.30.38.10">
    <property type="entry name" value="Luciferase, Domain 3"/>
    <property type="match status" value="2"/>
</dbReference>
<dbReference type="GO" id="GO:0031177">
    <property type="term" value="F:phosphopantetheine binding"/>
    <property type="evidence" value="ECO:0007669"/>
    <property type="project" value="InterPro"/>
</dbReference>
<dbReference type="InterPro" id="IPR006162">
    <property type="entry name" value="Ppantetheine_attach_site"/>
</dbReference>
<dbReference type="FunFam" id="3.40.50.980:FF:000001">
    <property type="entry name" value="Non-ribosomal peptide synthetase"/>
    <property type="match status" value="2"/>
</dbReference>
<dbReference type="SMART" id="SM00823">
    <property type="entry name" value="PKS_PP"/>
    <property type="match status" value="2"/>
</dbReference>
<evidence type="ECO:0000313" key="9">
    <source>
        <dbReference type="Proteomes" id="UP000042997"/>
    </source>
</evidence>
<dbReference type="GO" id="GO:0008610">
    <property type="term" value="P:lipid biosynthetic process"/>
    <property type="evidence" value="ECO:0007669"/>
    <property type="project" value="UniProtKB-ARBA"/>
</dbReference>
<dbReference type="PANTHER" id="PTHR45527:SF1">
    <property type="entry name" value="FATTY ACID SYNTHASE"/>
    <property type="match status" value="1"/>
</dbReference>
<dbReference type="FunFam" id="1.10.1200.10:FF:000005">
    <property type="entry name" value="Nonribosomal peptide synthetase 1"/>
    <property type="match status" value="2"/>
</dbReference>
<dbReference type="RefSeq" id="WP_040273973.1">
    <property type="nucleotide sequence ID" value="NZ_JAJNCM010000002.1"/>
</dbReference>
<reference evidence="8 9" key="1">
    <citation type="journal article" date="2014" name="Genome Announc.">
        <title>Draft Genome Sequence of Propane- and Butane-Oxidizing Actinobacterium Rhodococcus ruber IEGM 231.</title>
        <authorList>
            <person name="Ivshina I.B."/>
            <person name="Kuyukina M.S."/>
            <person name="Krivoruchko A.V."/>
            <person name="Barbe V."/>
            <person name="Fischer C."/>
        </authorList>
    </citation>
    <scope>NUCLEOTIDE SEQUENCE [LARGE SCALE GENOMIC DNA]</scope>
</reference>
<gene>
    <name evidence="8" type="ORF">RHRU231_750149</name>
</gene>
<dbReference type="Gene3D" id="3.40.50.980">
    <property type="match status" value="4"/>
</dbReference>
<dbReference type="PROSITE" id="PS00455">
    <property type="entry name" value="AMP_BINDING"/>
    <property type="match status" value="2"/>
</dbReference>
<feature type="domain" description="Carrier" evidence="7">
    <location>
        <begin position="2593"/>
        <end position="2667"/>
    </location>
</feature>